<dbReference type="Gramene" id="TraesSTA1B03G00292180.1">
    <property type="protein sequence ID" value="TraesSTA1B03G00292180.1"/>
    <property type="gene ID" value="TraesSTA1B03G00292180"/>
</dbReference>
<reference evidence="3" key="2">
    <citation type="submission" date="2018-10" db="UniProtKB">
        <authorList>
            <consortium name="EnsemblPlants"/>
        </authorList>
    </citation>
    <scope>IDENTIFICATION</scope>
</reference>
<dbReference type="Gramene" id="TraesCLE_scaffold_002357_01G000200.1">
    <property type="protein sequence ID" value="TraesCLE_scaffold_002357_01G000200.1"/>
    <property type="gene ID" value="TraesCLE_scaffold_002357_01G000200"/>
</dbReference>
<organism evidence="3">
    <name type="scientific">Triticum aestivum</name>
    <name type="common">Wheat</name>
    <dbReference type="NCBI Taxonomy" id="4565"/>
    <lineage>
        <taxon>Eukaryota</taxon>
        <taxon>Viridiplantae</taxon>
        <taxon>Streptophyta</taxon>
        <taxon>Embryophyta</taxon>
        <taxon>Tracheophyta</taxon>
        <taxon>Spermatophyta</taxon>
        <taxon>Magnoliopsida</taxon>
        <taxon>Liliopsida</taxon>
        <taxon>Poales</taxon>
        <taxon>Poaceae</taxon>
        <taxon>BOP clade</taxon>
        <taxon>Pooideae</taxon>
        <taxon>Triticodae</taxon>
        <taxon>Triticeae</taxon>
        <taxon>Triticinae</taxon>
        <taxon>Triticum</taxon>
    </lineage>
</organism>
<dbReference type="STRING" id="4565.A0A3B5YY72"/>
<dbReference type="InterPro" id="IPR052587">
    <property type="entry name" value="TELO2-interacting_protein_1"/>
</dbReference>
<dbReference type="Gramene" id="TraesARI1B03G00296360.1">
    <property type="protein sequence ID" value="TraesARI1B03G00296360.1"/>
    <property type="gene ID" value="TraesARI1B03G00296360"/>
</dbReference>
<dbReference type="PaxDb" id="4565-Traes_1BL_B27EF67A8.1"/>
<dbReference type="Pfam" id="PF21547">
    <property type="entry name" value="TTI1"/>
    <property type="match status" value="1"/>
</dbReference>
<dbReference type="Gramene" id="TraesPARA_EIv1.0_0162690.1">
    <property type="protein sequence ID" value="TraesPARA_EIv1.0_0162690.1.CDS"/>
    <property type="gene ID" value="TraesPARA_EIv1.0_0162690"/>
</dbReference>
<dbReference type="Gramene" id="TraesJUL1B03G00293380.1">
    <property type="protein sequence ID" value="TraesJUL1B03G00293380.1"/>
    <property type="gene ID" value="TraesJUL1B03G00293380"/>
</dbReference>
<reference evidence="3" key="1">
    <citation type="submission" date="2018-08" db="EMBL/GenBank/DDBJ databases">
        <authorList>
            <person name="Rossello M."/>
        </authorList>
    </citation>
    <scope>NUCLEOTIDE SEQUENCE [LARGE SCALE GENOMIC DNA]</scope>
    <source>
        <strain evidence="3">cv. Chinese Spring</strain>
    </source>
</reference>
<feature type="domain" description="TTI1 N-terminal TPR" evidence="2">
    <location>
        <begin position="17"/>
        <end position="168"/>
    </location>
</feature>
<dbReference type="Gramene" id="TraesSYM1B03G00300230.1">
    <property type="protein sequence ID" value="TraesSYM1B03G00300230.1"/>
    <property type="gene ID" value="TraesSYM1B03G00300230"/>
</dbReference>
<dbReference type="Gramene" id="TraesCS1B03G0609900.1">
    <property type="protein sequence ID" value="TraesCS1B03G0609900.1.CDS"/>
    <property type="gene ID" value="TraesCS1B03G0609900"/>
</dbReference>
<dbReference type="EnsemblPlants" id="TraesCS1B02G208600.1">
    <property type="protein sequence ID" value="TraesCS1B02G208600.1"/>
    <property type="gene ID" value="TraesCS1B02G208600"/>
</dbReference>
<dbReference type="Pfam" id="PF24173">
    <property type="entry name" value="TPR_TTI1_N"/>
    <property type="match status" value="2"/>
</dbReference>
<evidence type="ECO:0000313" key="4">
    <source>
        <dbReference type="Proteomes" id="UP000019116"/>
    </source>
</evidence>
<dbReference type="GO" id="GO:0005737">
    <property type="term" value="C:cytoplasm"/>
    <property type="evidence" value="ECO:0000318"/>
    <property type="project" value="GO_Central"/>
</dbReference>
<evidence type="ECO:0000256" key="1">
    <source>
        <dbReference type="SAM" id="MobiDB-lite"/>
    </source>
</evidence>
<name>A0A3B5YY72_WHEAT</name>
<proteinExistence type="predicted"/>
<dbReference type="InterPro" id="IPR049362">
    <property type="entry name" value="TTI1_rpt"/>
</dbReference>
<sequence length="1354" mass="148121">MEAAAAAASDETLAAVFAQLKPHTIALLDVLRSRSPASNSAAASSLRAMAAFLRSVPAPALQPCFDYTAFPLLMLLDAAVQCRKEGKAAGQGVGELDITDAIAEGGLACLELLLTKCRLTSLNQMVALLKKLTSGAILSPTEASEEFRLGIVRCFRAMILQLQSCSDKSCSCNQATVLPTTPIILSSEIGSVVHPKHSAKPEECLLAFLRSENASPAVGHWLSLLLQSSEFEASRGHRGSAGVRKESLLALRVLIAKVGSADALAFFLPGIVSRLGKLLYTSKTMISGAAGSALSIEQAILGLTEALMIVLCDKENFSALDIPSDSSSAQCSGGSGSSDHVLQKLRQLPTKTFSEQTGNSETTEDTTSDISNNSADRRALHVKRTRKWLKETATNVGKLFTETFPHLSVHSSEKVRRSVVIGVRGLLSSCSLTLMRSKMLLVECLCVLACDDAATVSEAAQDSLDYLFMKGQHFLSGNEVSDIFTRLLEKLPQVVLGSEEITALSHARKLLALTFYAGPQFLMNHLHRSPVVAARFFDCLGLCISHSSQFSGSMDKLIVSKPLSVGYLYSVAELKNGAYVNDTSHSSHSQYATSSSAGPKISVIGDNGLPNAINGTVEYELPHVPSWFVHASSQRLYSALAGIIRLVGLSTVSGQGTSASLSVFVDILLNQFRRLSTELRAEDTHRYGVQRWYMKSDSGQKLRQASSAVCMLNELIYGLSDQSLSVCLQLFNKSSAQVVRVPGQNDHLTSSGLHSGVREVWKISERMDTEDDIIHCIGSILHEYMSPEVWDLPTEQNSELCLAELNVPMHFFRDTTALQQVMLDGIGVFGIILHQDFAQSGFMHSSLYLLLRKLISSSAQIRIASDAVLRTLAAAGGYSTVGQFVVANADYIVDSLCRQLRHLDLNPHVPDILASMLCYIGASRDILPFLEEPMRAVSSELEVLGRHDHPHLTVPFLKAVFEIAKACTHESISLPDEVQSFSVKVRSEHQAVESLIEKRRETSVMPGTMDVDAQPDFLSLEYWEDLLCNLNDMRKYRRIVASLAGSCLSAATPLLSSTKEAACLVALDIVENAVVSIAKVEDAYKCENETKAVIKEAVQQLSLDELLDDMDTAEDVDENRLLPAMNKLWPYLVICLKNKISMPIVRRCTQVLGRTIQISGGNFFVRRFHKDGYIIWRLLALSPFRRKTLSSMDEKAIILPYRNTSLTSEEPMAEISSQKIQIAVLDMITEISSHKRSAIALESVLKKICGLVVGIAYSGLIGLREAAMRALTGLACMDDDLVWLLLADVYHSLNQRDMPLPPIQDLVELCDLLPPPMSSREYLFVQYGGEGVRYDIDPSSVHEVFKRMQDTVFK</sequence>
<dbReference type="Gramene" id="TraesROB_scaffold_003048_01G000200.1">
    <property type="protein sequence ID" value="TraesROB_scaffold_003048_01G000200.1"/>
    <property type="gene ID" value="TraesROB_scaffold_003048_01G000200"/>
</dbReference>
<dbReference type="PANTHER" id="PTHR18460:SF3">
    <property type="entry name" value="TELO2-INTERACTING PROTEIN 1 HOMOLOG"/>
    <property type="match status" value="1"/>
</dbReference>
<dbReference type="SUPFAM" id="SSF48371">
    <property type="entry name" value="ARM repeat"/>
    <property type="match status" value="1"/>
</dbReference>
<evidence type="ECO:0000259" key="2">
    <source>
        <dbReference type="Pfam" id="PF24173"/>
    </source>
</evidence>
<dbReference type="InterPro" id="IPR016024">
    <property type="entry name" value="ARM-type_fold"/>
</dbReference>
<dbReference type="InterPro" id="IPR057566">
    <property type="entry name" value="TPR_TTI1_N"/>
</dbReference>
<dbReference type="GeneID" id="123125919"/>
<dbReference type="PANTHER" id="PTHR18460">
    <property type="entry name" value="TEL2 INTERACTING PROTEIN 1 TTI1 FAMILY MEMBER"/>
    <property type="match status" value="1"/>
</dbReference>
<feature type="domain" description="TTI1 N-terminal TPR" evidence="2">
    <location>
        <begin position="210"/>
        <end position="452"/>
    </location>
</feature>
<dbReference type="Gramene" id="TraesLDM1B03G00293440.1">
    <property type="protein sequence ID" value="TraesLDM1B03G00293440.1"/>
    <property type="gene ID" value="TraesLDM1B03G00293440"/>
</dbReference>
<dbReference type="Gramene" id="TraesLAC1B03G00296930.1">
    <property type="protein sequence ID" value="TraesLAC1B03G00296930.1"/>
    <property type="gene ID" value="TraesLAC1B03G00296930"/>
</dbReference>
<dbReference type="Proteomes" id="UP000019116">
    <property type="component" value="Chromosome 1B"/>
</dbReference>
<dbReference type="Gramene" id="TraesCS1B02G208600.1">
    <property type="protein sequence ID" value="TraesCS1B02G208600.1"/>
    <property type="gene ID" value="TraesCS1B02G208600"/>
</dbReference>
<keyword evidence="4" id="KW-1185">Reference proteome</keyword>
<dbReference type="OMA" id="KEYLYVQ"/>
<dbReference type="Gramene" id="TraesJAG1B03G00293230.1">
    <property type="protein sequence ID" value="TraesJAG1B03G00293230.1"/>
    <property type="gene ID" value="TraesJAG1B03G00293230"/>
</dbReference>
<accession>A0A3B5YY72</accession>
<feature type="region of interest" description="Disordered" evidence="1">
    <location>
        <begin position="352"/>
        <end position="371"/>
    </location>
</feature>
<dbReference type="Gramene" id="TraesMAC1B03G00295390.1">
    <property type="protein sequence ID" value="TraesMAC1B03G00295390.1"/>
    <property type="gene ID" value="TraesMAC1B03G00295390"/>
</dbReference>
<dbReference type="RefSeq" id="XP_044402296.1">
    <property type="nucleotide sequence ID" value="XM_044546361.1"/>
</dbReference>
<dbReference type="Gramene" id="TraesNOR1B03G00298180.1">
    <property type="protein sequence ID" value="TraesNOR1B03G00298180.1"/>
    <property type="gene ID" value="TraesNOR1B03G00298180"/>
</dbReference>
<dbReference type="Gramene" id="TraesWEE_scaffold_040962_01G000100.1">
    <property type="protein sequence ID" value="TraesWEE_scaffold_040962_01G000100.1"/>
    <property type="gene ID" value="TraesWEE_scaffold_040962_01G000100"/>
</dbReference>
<evidence type="ECO:0000313" key="3">
    <source>
        <dbReference type="EnsemblPlants" id="TraesCS1B02G208600.1"/>
    </source>
</evidence>
<protein>
    <recommendedName>
        <fullName evidence="2">TTI1 N-terminal TPR domain-containing protein</fullName>
    </recommendedName>
</protein>
<dbReference type="KEGG" id="taes:123125919"/>